<evidence type="ECO:0000256" key="2">
    <source>
        <dbReference type="ARBA" id="ARBA00023027"/>
    </source>
</evidence>
<dbReference type="OrthoDB" id="9787219at2"/>
<keyword evidence="1" id="KW-0560">Oxidoreductase</keyword>
<dbReference type="InterPro" id="IPR036291">
    <property type="entry name" value="NAD(P)-bd_dom_sf"/>
</dbReference>
<dbReference type="STRING" id="1842727.RD110_03260"/>
<dbReference type="Proteomes" id="UP000186609">
    <property type="component" value="Chromosome"/>
</dbReference>
<dbReference type="SUPFAM" id="SSF51735">
    <property type="entry name" value="NAD(P)-binding Rossmann-fold domains"/>
    <property type="match status" value="1"/>
</dbReference>
<evidence type="ECO:0000259" key="3">
    <source>
        <dbReference type="Pfam" id="PF02826"/>
    </source>
</evidence>
<gene>
    <name evidence="4" type="ORF">RD110_03260</name>
</gene>
<dbReference type="Gene3D" id="3.40.50.720">
    <property type="entry name" value="NAD(P)-binding Rossmann-like Domain"/>
    <property type="match status" value="2"/>
</dbReference>
<dbReference type="PROSITE" id="PS00671">
    <property type="entry name" value="D_2_HYDROXYACID_DH_3"/>
    <property type="match status" value="1"/>
</dbReference>
<protein>
    <recommendedName>
        <fullName evidence="3">D-isomer specific 2-hydroxyacid dehydrogenase NAD-binding domain-containing protein</fullName>
    </recommendedName>
</protein>
<evidence type="ECO:0000256" key="1">
    <source>
        <dbReference type="ARBA" id="ARBA00023002"/>
    </source>
</evidence>
<sequence length="307" mass="33916">MRVICAFAPHDPRAKVWRERLGALLPDFEVIDWQPDGPAGDYLVLWNPDQRIIDSQPDLRAIFNGGSGVDRIRALRIPAGLPIVRLEDAGMSEQMADYVTHELLHYFREFDHCEDLQHARKWLPFPPREKSDFPVGILGFGTLGSVVAERVRMLGFPVHAWARSARGGNVQVFVGAEGLREFAAATRVLICLVPLTEETQHILNARLFSQMPRNSYVINIARGGHLDEEALIPALDCGQLAGATVDVLNTEPASADHPFWTHPRVRITPHVSATPIDSIATQQIASKIKAHATGAPITGIIDPKLGY</sequence>
<feature type="domain" description="D-isomer specific 2-hydroxyacid dehydrogenase NAD-binding" evidence="3">
    <location>
        <begin position="103"/>
        <end position="272"/>
    </location>
</feature>
<accession>A0A1P8JRJ7</accession>
<dbReference type="InterPro" id="IPR006140">
    <property type="entry name" value="D-isomer_DH_NAD-bd"/>
</dbReference>
<dbReference type="PANTHER" id="PTHR43333:SF1">
    <property type="entry name" value="D-ISOMER SPECIFIC 2-HYDROXYACID DEHYDROGENASE NAD-BINDING DOMAIN-CONTAINING PROTEIN"/>
    <property type="match status" value="1"/>
</dbReference>
<name>A0A1P8JRJ7_9BURK</name>
<proteinExistence type="predicted"/>
<dbReference type="GO" id="GO:0016616">
    <property type="term" value="F:oxidoreductase activity, acting on the CH-OH group of donors, NAD or NADP as acceptor"/>
    <property type="evidence" value="ECO:0007669"/>
    <property type="project" value="UniProtKB-ARBA"/>
</dbReference>
<dbReference type="KEGG" id="rhy:RD110_03260"/>
<dbReference type="PANTHER" id="PTHR43333">
    <property type="entry name" value="2-HACID_DH_C DOMAIN-CONTAINING PROTEIN"/>
    <property type="match status" value="1"/>
</dbReference>
<dbReference type="Pfam" id="PF02826">
    <property type="entry name" value="2-Hacid_dh_C"/>
    <property type="match status" value="1"/>
</dbReference>
<reference evidence="4 5" key="1">
    <citation type="submission" date="2017-01" db="EMBL/GenBank/DDBJ databases">
        <authorList>
            <person name="Mah S.A."/>
            <person name="Swanson W.J."/>
            <person name="Moy G.W."/>
            <person name="Vacquier V.D."/>
        </authorList>
    </citation>
    <scope>NUCLEOTIDE SEQUENCE [LARGE SCALE GENOMIC DNA]</scope>
    <source>
        <strain evidence="4 5">DCY110</strain>
    </source>
</reference>
<evidence type="ECO:0000313" key="4">
    <source>
        <dbReference type="EMBL" id="APW36348.1"/>
    </source>
</evidence>
<dbReference type="EMBL" id="CP019236">
    <property type="protein sequence ID" value="APW36348.1"/>
    <property type="molecule type" value="Genomic_DNA"/>
</dbReference>
<keyword evidence="2" id="KW-0520">NAD</keyword>
<dbReference type="GO" id="GO:0051287">
    <property type="term" value="F:NAD binding"/>
    <property type="evidence" value="ECO:0007669"/>
    <property type="project" value="InterPro"/>
</dbReference>
<dbReference type="CDD" id="cd12164">
    <property type="entry name" value="GDH_like_2"/>
    <property type="match status" value="1"/>
</dbReference>
<keyword evidence="5" id="KW-1185">Reference proteome</keyword>
<dbReference type="InterPro" id="IPR029753">
    <property type="entry name" value="D-isomer_DH_CS"/>
</dbReference>
<evidence type="ECO:0000313" key="5">
    <source>
        <dbReference type="Proteomes" id="UP000186609"/>
    </source>
</evidence>
<dbReference type="AlphaFoldDB" id="A0A1P8JRJ7"/>
<organism evidence="4 5">
    <name type="scientific">Rhodoferax koreensis</name>
    <dbReference type="NCBI Taxonomy" id="1842727"/>
    <lineage>
        <taxon>Bacteria</taxon>
        <taxon>Pseudomonadati</taxon>
        <taxon>Pseudomonadota</taxon>
        <taxon>Betaproteobacteria</taxon>
        <taxon>Burkholderiales</taxon>
        <taxon>Comamonadaceae</taxon>
        <taxon>Rhodoferax</taxon>
    </lineage>
</organism>
<dbReference type="RefSeq" id="WP_076196661.1">
    <property type="nucleotide sequence ID" value="NZ_CP019236.1"/>
</dbReference>